<dbReference type="Proteomes" id="UP000027586">
    <property type="component" value="Unassembled WGS sequence"/>
</dbReference>
<gene>
    <name evidence="1" type="ORF">LCOR_09335.1</name>
</gene>
<evidence type="ECO:0008006" key="3">
    <source>
        <dbReference type="Google" id="ProtNLM"/>
    </source>
</evidence>
<dbReference type="VEuPathDB" id="FungiDB:LCOR_09335.1"/>
<organism evidence="1 2">
    <name type="scientific">Lichtheimia corymbifera JMRC:FSU:9682</name>
    <dbReference type="NCBI Taxonomy" id="1263082"/>
    <lineage>
        <taxon>Eukaryota</taxon>
        <taxon>Fungi</taxon>
        <taxon>Fungi incertae sedis</taxon>
        <taxon>Mucoromycota</taxon>
        <taxon>Mucoromycotina</taxon>
        <taxon>Mucoromycetes</taxon>
        <taxon>Mucorales</taxon>
        <taxon>Lichtheimiaceae</taxon>
        <taxon>Lichtheimia</taxon>
    </lineage>
</organism>
<accession>A0A068S919</accession>
<dbReference type="OrthoDB" id="2150604at2759"/>
<keyword evidence="2" id="KW-1185">Reference proteome</keyword>
<dbReference type="Gene3D" id="3.30.559.10">
    <property type="entry name" value="Chloramphenicol acetyltransferase-like domain"/>
    <property type="match status" value="1"/>
</dbReference>
<dbReference type="PANTHER" id="PTHR28037">
    <property type="entry name" value="ALCOHOL O-ACETYLTRANSFERASE 1-RELATED"/>
    <property type="match status" value="1"/>
</dbReference>
<dbReference type="AlphaFoldDB" id="A0A068S919"/>
<protein>
    <recommendedName>
        <fullName evidence="3">Alcohol acetyltransferase</fullName>
    </recommendedName>
</protein>
<evidence type="ECO:0000313" key="2">
    <source>
        <dbReference type="Proteomes" id="UP000027586"/>
    </source>
</evidence>
<dbReference type="PANTHER" id="PTHR28037:SF1">
    <property type="entry name" value="ALCOHOL O-ACETYLTRANSFERASE 1-RELATED"/>
    <property type="match status" value="1"/>
</dbReference>
<name>A0A068S919_9FUNG</name>
<dbReference type="EMBL" id="CBTN010000057">
    <property type="protein sequence ID" value="CDH58475.1"/>
    <property type="molecule type" value="Genomic_DNA"/>
</dbReference>
<sequence length="459" mass="51707">MDQRPLGLFEKFQAGVKLINCYGVVSFTAVLRHAAPRPQTITAKQFYLPRLHAAIQKIVDKHPLLSTALVDYEKPTIRYTCIPDFDLASIVSFDEMAFWESQAQANRIAEQCDKDFDFDNTRLPLWRLHIDTHPERPDECSITVAGEHTMGDGMSLMIFMQELVQLLDTVEPTMTEGNETYMIKRNKAPINPPCEERNGPQLTPDEINKLKDEDDKPPVNAHCWQGDRRVGKDQSSAVHRTTMRIIKVDDPLWGKVCKAAKEHGLSPHAAIMAATLLSFAEICPDEEAVETYTPMNVRASFDPPVPNDEMGNFIGSYPRIWSLSQHLNQPTAFWDLAALYQCEIKAHKPKAAKEVHSFALFGEYPQGFTEIWTKNWDRYRLGRTGGIELSDLGRCNWGDSVQELYFGQSAQAYSIGMGISTVSTTHGMRATLSFQTDTLDEAKLEAFAPTITSKLESCI</sequence>
<dbReference type="InterPro" id="IPR023213">
    <property type="entry name" value="CAT-like_dom_sf"/>
</dbReference>
<evidence type="ECO:0000313" key="1">
    <source>
        <dbReference type="EMBL" id="CDH58475.1"/>
    </source>
</evidence>
<comment type="caution">
    <text evidence="1">The sequence shown here is derived from an EMBL/GenBank/DDBJ whole genome shotgun (WGS) entry which is preliminary data.</text>
</comment>
<dbReference type="SUPFAM" id="SSF52777">
    <property type="entry name" value="CoA-dependent acyltransferases"/>
    <property type="match status" value="2"/>
</dbReference>
<reference evidence="1" key="1">
    <citation type="submission" date="2013-08" db="EMBL/GenBank/DDBJ databases">
        <title>Gene expansion shapes genome architecture in the human pathogen Lichtheimia corymbifera: an evolutionary genomics analysis in the ancient terrestrial Mucorales (Mucoromycotina).</title>
        <authorList>
            <person name="Schwartze V.U."/>
            <person name="Winter S."/>
            <person name="Shelest E."/>
            <person name="Marcet-Houben M."/>
            <person name="Horn F."/>
            <person name="Wehner S."/>
            <person name="Hoffmann K."/>
            <person name="Riege K."/>
            <person name="Sammeth M."/>
            <person name="Nowrousian M."/>
            <person name="Valiante V."/>
            <person name="Linde J."/>
            <person name="Jacobsen I.D."/>
            <person name="Marz M."/>
            <person name="Brakhage A.A."/>
            <person name="Gabaldon T."/>
            <person name="Bocker S."/>
            <person name="Voigt K."/>
        </authorList>
    </citation>
    <scope>NUCLEOTIDE SEQUENCE [LARGE SCALE GENOMIC DNA]</scope>
    <source>
        <strain evidence="1">FSU 9682</strain>
    </source>
</reference>
<proteinExistence type="predicted"/>
<dbReference type="InterPro" id="IPR052058">
    <property type="entry name" value="Alcohol_O-acetyltransferase"/>
</dbReference>
<dbReference type="STRING" id="1263082.A0A068S919"/>